<evidence type="ECO:0000256" key="5">
    <source>
        <dbReference type="ARBA" id="ARBA00022970"/>
    </source>
</evidence>
<evidence type="ECO:0000256" key="3">
    <source>
        <dbReference type="ARBA" id="ARBA00022475"/>
    </source>
</evidence>
<dbReference type="CDD" id="cd06582">
    <property type="entry name" value="TM_PBP1_LivH_like"/>
    <property type="match status" value="1"/>
</dbReference>
<keyword evidence="5" id="KW-0029">Amino-acid transport</keyword>
<dbReference type="GO" id="GO:0022857">
    <property type="term" value="F:transmembrane transporter activity"/>
    <property type="evidence" value="ECO:0007669"/>
    <property type="project" value="InterPro"/>
</dbReference>
<feature type="transmembrane region" description="Helical" evidence="9">
    <location>
        <begin position="97"/>
        <end position="122"/>
    </location>
</feature>
<dbReference type="Pfam" id="PF02653">
    <property type="entry name" value="BPD_transp_2"/>
    <property type="match status" value="1"/>
</dbReference>
<evidence type="ECO:0000256" key="1">
    <source>
        <dbReference type="ARBA" id="ARBA00004651"/>
    </source>
</evidence>
<feature type="transmembrane region" description="Helical" evidence="9">
    <location>
        <begin position="193"/>
        <end position="213"/>
    </location>
</feature>
<feature type="transmembrane region" description="Helical" evidence="9">
    <location>
        <begin position="16"/>
        <end position="37"/>
    </location>
</feature>
<evidence type="ECO:0000256" key="7">
    <source>
        <dbReference type="ARBA" id="ARBA00023136"/>
    </source>
</evidence>
<evidence type="ECO:0000256" key="6">
    <source>
        <dbReference type="ARBA" id="ARBA00022989"/>
    </source>
</evidence>
<dbReference type="AlphaFoldDB" id="A0A2R4XK91"/>
<evidence type="ECO:0000313" key="10">
    <source>
        <dbReference type="EMBL" id="AWB34198.1"/>
    </source>
</evidence>
<keyword evidence="2" id="KW-0813">Transport</keyword>
<gene>
    <name evidence="10" type="ORF">DBV39_11335</name>
</gene>
<evidence type="ECO:0000256" key="8">
    <source>
        <dbReference type="ARBA" id="ARBA00037998"/>
    </source>
</evidence>
<evidence type="ECO:0000256" key="9">
    <source>
        <dbReference type="SAM" id="Phobius"/>
    </source>
</evidence>
<sequence length="309" mass="32699">MTFNLFVGQALNGLQFGLLLFLMAAGLTLVFGIMSFVNLAHGSLYMFGAYFAASLSVHTGSFALAILLSVVLMFLVGLAGDMLGLYRLHRRSHLEQVLATFGIVLFCNELVSVIWGSSPVYMETPEALSGAVNLGGFMYPSYRLLIIVSGLLVALGLYLLIERTRIGMLIRAGASNREMVSALGVNIGWLNRFVFALGAALAGLAGALVGPILSIESGMGEPTLILTLVVIVIGGIGSIRGAFLGAIIVGLVDTLGRVFIPVWLRATFDPAIATAVGPALASMLVYLLMAIVLAFRPQGLFPMRARGQS</sequence>
<reference evidence="10 11" key="1">
    <citation type="submission" date="2018-04" db="EMBL/GenBank/DDBJ databases">
        <title>Bordetella sp. HZ20 isolated from seawater.</title>
        <authorList>
            <person name="Sun C."/>
        </authorList>
    </citation>
    <scope>NUCLEOTIDE SEQUENCE [LARGE SCALE GENOMIC DNA]</scope>
    <source>
        <strain evidence="10 11">HZ20</strain>
    </source>
</reference>
<comment type="subcellular location">
    <subcellularLocation>
        <location evidence="1">Cell membrane</location>
        <topology evidence="1">Multi-pass membrane protein</topology>
    </subcellularLocation>
</comment>
<dbReference type="EMBL" id="CP028901">
    <property type="protein sequence ID" value="AWB34198.1"/>
    <property type="molecule type" value="Genomic_DNA"/>
</dbReference>
<dbReference type="RefSeq" id="WP_108621614.1">
    <property type="nucleotide sequence ID" value="NZ_CP028901.1"/>
</dbReference>
<evidence type="ECO:0000313" key="11">
    <source>
        <dbReference type="Proteomes" id="UP000244571"/>
    </source>
</evidence>
<keyword evidence="3" id="KW-1003">Cell membrane</keyword>
<dbReference type="PANTHER" id="PTHR11795:SF442">
    <property type="entry name" value="ABC TRANSPORTER ATP-BINDING PROTEIN"/>
    <property type="match status" value="1"/>
</dbReference>
<feature type="transmembrane region" description="Helical" evidence="9">
    <location>
        <begin position="225"/>
        <end position="252"/>
    </location>
</feature>
<feature type="transmembrane region" description="Helical" evidence="9">
    <location>
        <begin position="142"/>
        <end position="161"/>
    </location>
</feature>
<accession>A0A2R4XK91</accession>
<dbReference type="GO" id="GO:0006865">
    <property type="term" value="P:amino acid transport"/>
    <property type="evidence" value="ECO:0007669"/>
    <property type="project" value="UniProtKB-KW"/>
</dbReference>
<dbReference type="KEGG" id="boz:DBV39_11335"/>
<evidence type="ECO:0000256" key="2">
    <source>
        <dbReference type="ARBA" id="ARBA00022448"/>
    </source>
</evidence>
<feature type="transmembrane region" description="Helical" evidence="9">
    <location>
        <begin position="49"/>
        <end position="76"/>
    </location>
</feature>
<protein>
    <submittedName>
        <fullName evidence="10">Branched-chain amino acid ABC transporter permease</fullName>
    </submittedName>
</protein>
<proteinExistence type="inferred from homology"/>
<dbReference type="OrthoDB" id="9807115at2"/>
<organism evidence="10 11">
    <name type="scientific">Orrella marina</name>
    <dbReference type="NCBI Taxonomy" id="2163011"/>
    <lineage>
        <taxon>Bacteria</taxon>
        <taxon>Pseudomonadati</taxon>
        <taxon>Pseudomonadota</taxon>
        <taxon>Betaproteobacteria</taxon>
        <taxon>Burkholderiales</taxon>
        <taxon>Alcaligenaceae</taxon>
        <taxon>Orrella</taxon>
    </lineage>
</organism>
<name>A0A2R4XK91_9BURK</name>
<dbReference type="Proteomes" id="UP000244571">
    <property type="component" value="Chromosome"/>
</dbReference>
<dbReference type="InterPro" id="IPR052157">
    <property type="entry name" value="BCAA_transport_permease"/>
</dbReference>
<dbReference type="InterPro" id="IPR001851">
    <property type="entry name" value="ABC_transp_permease"/>
</dbReference>
<dbReference type="PANTHER" id="PTHR11795">
    <property type="entry name" value="BRANCHED-CHAIN AMINO ACID TRANSPORT SYSTEM PERMEASE PROTEIN LIVH"/>
    <property type="match status" value="1"/>
</dbReference>
<keyword evidence="7 9" id="KW-0472">Membrane</keyword>
<keyword evidence="11" id="KW-1185">Reference proteome</keyword>
<feature type="transmembrane region" description="Helical" evidence="9">
    <location>
        <begin position="272"/>
        <end position="295"/>
    </location>
</feature>
<keyword evidence="4 9" id="KW-0812">Transmembrane</keyword>
<evidence type="ECO:0000256" key="4">
    <source>
        <dbReference type="ARBA" id="ARBA00022692"/>
    </source>
</evidence>
<keyword evidence="6 9" id="KW-1133">Transmembrane helix</keyword>
<comment type="similarity">
    <text evidence="8">Belongs to the binding-protein-dependent transport system permease family. LivHM subfamily.</text>
</comment>
<dbReference type="GO" id="GO:0005886">
    <property type="term" value="C:plasma membrane"/>
    <property type="evidence" value="ECO:0007669"/>
    <property type="project" value="UniProtKB-SubCell"/>
</dbReference>